<dbReference type="InterPro" id="IPR000073">
    <property type="entry name" value="AB_hydrolase_1"/>
</dbReference>
<keyword evidence="10" id="KW-0221">Differentiation</keyword>
<evidence type="ECO:0000256" key="19">
    <source>
        <dbReference type="ARBA" id="ARBA00047525"/>
    </source>
</evidence>
<evidence type="ECO:0000256" key="25">
    <source>
        <dbReference type="SAM" id="MobiDB-lite"/>
    </source>
</evidence>
<feature type="region of interest" description="Disordered" evidence="25">
    <location>
        <begin position="356"/>
        <end position="391"/>
    </location>
</feature>
<proteinExistence type="inferred from homology"/>
<evidence type="ECO:0000256" key="22">
    <source>
        <dbReference type="ARBA" id="ARBA00048632"/>
    </source>
</evidence>
<evidence type="ECO:0000256" key="9">
    <source>
        <dbReference type="ARBA" id="ARBA00022679"/>
    </source>
</evidence>
<dbReference type="GO" id="GO:0005737">
    <property type="term" value="C:cytoplasm"/>
    <property type="evidence" value="ECO:0007669"/>
    <property type="project" value="UniProtKB-SubCell"/>
</dbReference>
<accession>A0ABD3VDV9</accession>
<keyword evidence="8" id="KW-0551">Lipid droplet</keyword>
<comment type="caution">
    <text evidence="27">The sequence shown here is derived from an EMBL/GenBank/DDBJ whole genome shotgun (WGS) entry which is preliminary data.</text>
</comment>
<evidence type="ECO:0000256" key="7">
    <source>
        <dbReference type="ARBA" id="ARBA00022516"/>
    </source>
</evidence>
<evidence type="ECO:0000256" key="23">
    <source>
        <dbReference type="ARBA" id="ARBA00048770"/>
    </source>
</evidence>
<dbReference type="PRINTS" id="PR00111">
    <property type="entry name" value="ABHYDROLASE"/>
</dbReference>
<keyword evidence="6" id="KW-0963">Cytoplasm</keyword>
<dbReference type="AlphaFoldDB" id="A0ABD3VDV9"/>
<evidence type="ECO:0000256" key="13">
    <source>
        <dbReference type="ARBA" id="ARBA00023315"/>
    </source>
</evidence>
<evidence type="ECO:0000256" key="12">
    <source>
        <dbReference type="ARBA" id="ARBA00023098"/>
    </source>
</evidence>
<keyword evidence="9" id="KW-0808">Transferase</keyword>
<evidence type="ECO:0000256" key="16">
    <source>
        <dbReference type="ARBA" id="ARBA00040731"/>
    </source>
</evidence>
<comment type="catalytic activity">
    <reaction evidence="14">
        <text>1-(9Z-octadecenoyl)-sn-glycero-3-phosphate + octadecanoyl-CoA = 1-(9Z-octadecenoyl)-2-octadecanoyl-sn-glycero-3-phosphate + CoA</text>
        <dbReference type="Rhea" id="RHEA:37147"/>
        <dbReference type="ChEBI" id="CHEBI:57287"/>
        <dbReference type="ChEBI" id="CHEBI:57394"/>
        <dbReference type="ChEBI" id="CHEBI:74544"/>
        <dbReference type="ChEBI" id="CHEBI:74552"/>
    </reaction>
    <physiologicalReaction direction="left-to-right" evidence="14">
        <dbReference type="Rhea" id="RHEA:37148"/>
    </physiologicalReaction>
</comment>
<dbReference type="EC" id="2.3.1.51" evidence="5"/>
<comment type="catalytic activity">
    <reaction evidence="1">
        <text>a 1-acyl-sn-glycero-3-phosphate + an acyl-CoA = a 1,2-diacyl-sn-glycero-3-phosphate + CoA</text>
        <dbReference type="Rhea" id="RHEA:19709"/>
        <dbReference type="ChEBI" id="CHEBI:57287"/>
        <dbReference type="ChEBI" id="CHEBI:57970"/>
        <dbReference type="ChEBI" id="CHEBI:58342"/>
        <dbReference type="ChEBI" id="CHEBI:58608"/>
        <dbReference type="EC" id="2.3.1.51"/>
    </reaction>
    <physiologicalReaction direction="left-to-right" evidence="1">
        <dbReference type="Rhea" id="RHEA:19710"/>
    </physiologicalReaction>
</comment>
<evidence type="ECO:0000256" key="1">
    <source>
        <dbReference type="ARBA" id="ARBA00000300"/>
    </source>
</evidence>
<evidence type="ECO:0000256" key="8">
    <source>
        <dbReference type="ARBA" id="ARBA00022677"/>
    </source>
</evidence>
<keyword evidence="13" id="KW-0012">Acyltransferase</keyword>
<evidence type="ECO:0000256" key="21">
    <source>
        <dbReference type="ARBA" id="ARBA00047849"/>
    </source>
</evidence>
<dbReference type="InterPro" id="IPR029058">
    <property type="entry name" value="AB_hydrolase_fold"/>
</dbReference>
<keyword evidence="28" id="KW-1185">Reference proteome</keyword>
<evidence type="ECO:0000256" key="2">
    <source>
        <dbReference type="ARBA" id="ARBA00000816"/>
    </source>
</evidence>
<comment type="catalytic activity">
    <reaction evidence="23">
        <text>1-(9Z-octadecenoyl)-sn-glycero-3-phosphate + (5Z,8Z,11Z,14Z)-eicosatetraenoyl-CoA = 1-(9Z)-octadecenoyl-2-(5Z,8Z,11Z,14Z)-eicosatetraenoyl-sn-glycero-3-phosphate + CoA</text>
        <dbReference type="Rhea" id="RHEA:37443"/>
        <dbReference type="ChEBI" id="CHEBI:57287"/>
        <dbReference type="ChEBI" id="CHEBI:57368"/>
        <dbReference type="ChEBI" id="CHEBI:74544"/>
        <dbReference type="ChEBI" id="CHEBI:74928"/>
    </reaction>
    <physiologicalReaction direction="left-to-right" evidence="23">
        <dbReference type="Rhea" id="RHEA:37444"/>
    </physiologicalReaction>
</comment>
<sequence length="391" mass="44548">MLCSICRFMFKCFFALICYIGTQLVNSINRRLFNWVPTSMARLAEVERKILKSLKSNNVSHFVSLPRSGNRLWTISVNKDKDRIPLVMLHGMGGGVGLWAQNIDELSLKRPLFAFDVLGFGQSSRPKFSTDPQMAETEFVESVEEWRKEMQLDKMVLLGHSLGAYIASSYALKYPKRIRHLILVDPWGFPEKPPDDERARRIPTWVRIIATLVQPFNPLAILRVAGPLGPTLVKRFRPDLQKKFSDILDDDTIFEYIYHCNAQEPSGETAYRTLSMSFGWAKYPMIKRIPLIEKSMPMTLIYGSRSWVSQDTGYHVKCLRTESFVDVQVIRGAGHHVYADDPQTFNSLVQKVLDNLDSSEDDTSSQSSSPENKNELPGVESDPESMPIADF</sequence>
<evidence type="ECO:0000256" key="6">
    <source>
        <dbReference type="ARBA" id="ARBA00022490"/>
    </source>
</evidence>
<evidence type="ECO:0000256" key="5">
    <source>
        <dbReference type="ARBA" id="ARBA00013211"/>
    </source>
</evidence>
<dbReference type="PANTHER" id="PTHR42886">
    <property type="entry name" value="RE40534P-RELATED"/>
    <property type="match status" value="1"/>
</dbReference>
<evidence type="ECO:0000256" key="20">
    <source>
        <dbReference type="ARBA" id="ARBA00047543"/>
    </source>
</evidence>
<dbReference type="GO" id="GO:0006631">
    <property type="term" value="P:fatty acid metabolic process"/>
    <property type="evidence" value="ECO:0007669"/>
    <property type="project" value="UniProtKB-KW"/>
</dbReference>
<dbReference type="Proteomes" id="UP001634394">
    <property type="component" value="Unassembled WGS sequence"/>
</dbReference>
<gene>
    <name evidence="27" type="ORF">ACJMK2_009964</name>
</gene>
<evidence type="ECO:0000256" key="18">
    <source>
        <dbReference type="ARBA" id="ARBA00045357"/>
    </source>
</evidence>
<dbReference type="Gene3D" id="3.40.50.1820">
    <property type="entry name" value="alpha/beta hydrolase"/>
    <property type="match status" value="1"/>
</dbReference>
<evidence type="ECO:0000256" key="14">
    <source>
        <dbReference type="ARBA" id="ARBA00036296"/>
    </source>
</evidence>
<comment type="function">
    <text evidence="18">Coenzyme A-dependent lysophosphatidic acid acyltransferase that catalyzes the transfer of an acyl group on a lysophosphatidic acid. Functions preferentially with 1-oleoyl-lysophosphatidic acid followed by 1-palmitoyl-lysophosphatidic acid, 1-stearoyl-lysophosphatidic acid and 1-arachidonoyl-lysophosphatidic acid as lipid acceptor. Functions preferentially with arachidonoyl-CoA followed by oleoyl-CoA as acyl group donors. Functions in phosphatidic acid biosynthesis. May regulate the cellular storage of triacylglycerol through activation of the phospholipase PNPLA2. Involved in keratinocyte differentiation. Regulates lipid droplet fusion.</text>
</comment>
<evidence type="ECO:0000256" key="15">
    <source>
        <dbReference type="ARBA" id="ARBA00038097"/>
    </source>
</evidence>
<keyword evidence="7" id="KW-0444">Lipid biosynthesis</keyword>
<protein>
    <recommendedName>
        <fullName evidence="16">1-acylglycerol-3-phosphate O-acyltransferase ABHD5</fullName>
        <ecNumber evidence="5">2.3.1.51</ecNumber>
    </recommendedName>
    <alternativeName>
        <fullName evidence="17">Abhydrolase domain-containing protein 5</fullName>
    </alternativeName>
</protein>
<organism evidence="27 28">
    <name type="scientific">Sinanodonta woodiana</name>
    <name type="common">Chinese pond mussel</name>
    <name type="synonym">Anodonta woodiana</name>
    <dbReference type="NCBI Taxonomy" id="1069815"/>
    <lineage>
        <taxon>Eukaryota</taxon>
        <taxon>Metazoa</taxon>
        <taxon>Spiralia</taxon>
        <taxon>Lophotrochozoa</taxon>
        <taxon>Mollusca</taxon>
        <taxon>Bivalvia</taxon>
        <taxon>Autobranchia</taxon>
        <taxon>Heteroconchia</taxon>
        <taxon>Palaeoheterodonta</taxon>
        <taxon>Unionida</taxon>
        <taxon>Unionoidea</taxon>
        <taxon>Unionidae</taxon>
        <taxon>Unioninae</taxon>
        <taxon>Sinanodonta</taxon>
    </lineage>
</organism>
<dbReference type="EMBL" id="JBJQND010000012">
    <property type="protein sequence ID" value="KAL3859769.1"/>
    <property type="molecule type" value="Genomic_DNA"/>
</dbReference>
<evidence type="ECO:0000256" key="24">
    <source>
        <dbReference type="ARBA" id="ARBA00049561"/>
    </source>
</evidence>
<dbReference type="GO" id="GO:0003841">
    <property type="term" value="F:1-acylglycerol-3-phosphate O-acyltransferase activity"/>
    <property type="evidence" value="ECO:0007669"/>
    <property type="project" value="UniProtKB-EC"/>
</dbReference>
<comment type="catalytic activity">
    <reaction evidence="22">
        <text>1-(5Z,8Z,11Z,14Z-eicosatetraenoyl)-sn-glycero-3-phosphate + (9Z)-octadecenoyl-CoA = 1-(5Z,8Z,11Z,14Z)-eicosatetraenoyl-2-(9Z)-octadecenoyl-sn-glycero-3-phosphate + CoA</text>
        <dbReference type="Rhea" id="RHEA:37455"/>
        <dbReference type="ChEBI" id="CHEBI:57287"/>
        <dbReference type="ChEBI" id="CHEBI:57387"/>
        <dbReference type="ChEBI" id="CHEBI:74938"/>
        <dbReference type="ChEBI" id="CHEBI:74941"/>
    </reaction>
    <physiologicalReaction direction="left-to-right" evidence="22">
        <dbReference type="Rhea" id="RHEA:37456"/>
    </physiologicalReaction>
</comment>
<dbReference type="SUPFAM" id="SSF53474">
    <property type="entry name" value="alpha/beta-Hydrolases"/>
    <property type="match status" value="1"/>
</dbReference>
<keyword evidence="12" id="KW-0443">Lipid metabolism</keyword>
<dbReference type="GO" id="GO:0005811">
    <property type="term" value="C:lipid droplet"/>
    <property type="evidence" value="ECO:0007669"/>
    <property type="project" value="UniProtKB-SubCell"/>
</dbReference>
<comment type="catalytic activity">
    <reaction evidence="21">
        <text>eicosanoyl-CoA + 1-(9Z-octadecenoyl)-sn-glycero-3-phosphate = 1-(9Z)-octadecenoyl-2-eicosanoyl-sn-glycero-3-phosphate + CoA</text>
        <dbReference type="Rhea" id="RHEA:37451"/>
        <dbReference type="ChEBI" id="CHEBI:57287"/>
        <dbReference type="ChEBI" id="CHEBI:57380"/>
        <dbReference type="ChEBI" id="CHEBI:74544"/>
        <dbReference type="ChEBI" id="CHEBI:74937"/>
    </reaction>
    <physiologicalReaction direction="left-to-right" evidence="21">
        <dbReference type="Rhea" id="RHEA:37452"/>
    </physiologicalReaction>
</comment>
<feature type="domain" description="AB hydrolase-1" evidence="26">
    <location>
        <begin position="85"/>
        <end position="342"/>
    </location>
</feature>
<keyword evidence="11" id="KW-0276">Fatty acid metabolism</keyword>
<comment type="similarity">
    <text evidence="15">Belongs to the peptidase S33 family. ABHD4/ABHD5 subfamily.</text>
</comment>
<comment type="catalytic activity">
    <reaction evidence="2">
        <text>1-(9Z-octadecenoyl)-sn-glycero-3-phosphate + hexadecanoyl-CoA = 1-(9Z)-octadecenoyl-2-hexadecanoyl-sn-glycero-3-phosphate + CoA</text>
        <dbReference type="Rhea" id="RHEA:37143"/>
        <dbReference type="ChEBI" id="CHEBI:57287"/>
        <dbReference type="ChEBI" id="CHEBI:57379"/>
        <dbReference type="ChEBI" id="CHEBI:74544"/>
        <dbReference type="ChEBI" id="CHEBI:74551"/>
    </reaction>
    <physiologicalReaction direction="left-to-right" evidence="2">
        <dbReference type="Rhea" id="RHEA:37144"/>
    </physiologicalReaction>
</comment>
<comment type="catalytic activity">
    <reaction evidence="19">
        <text>1-hexadecanoyl-sn-glycero-3-phosphate + (9Z)-octadecenoyl-CoA = 1-hexadecanoyl-2-(9Z-octadecenoyl)-sn-glycero-3-phosphate + CoA</text>
        <dbReference type="Rhea" id="RHEA:33187"/>
        <dbReference type="ChEBI" id="CHEBI:57287"/>
        <dbReference type="ChEBI" id="CHEBI:57387"/>
        <dbReference type="ChEBI" id="CHEBI:57518"/>
        <dbReference type="ChEBI" id="CHEBI:64839"/>
    </reaction>
    <physiologicalReaction direction="left-to-right" evidence="19">
        <dbReference type="Rhea" id="RHEA:33188"/>
    </physiologicalReaction>
</comment>
<dbReference type="PANTHER" id="PTHR42886:SF29">
    <property type="entry name" value="PUMMELIG, ISOFORM A"/>
    <property type="match status" value="1"/>
</dbReference>
<reference evidence="27 28" key="1">
    <citation type="submission" date="2024-11" db="EMBL/GenBank/DDBJ databases">
        <title>Chromosome-level genome assembly of the freshwater bivalve Anodonta woodiana.</title>
        <authorList>
            <person name="Chen X."/>
        </authorList>
    </citation>
    <scope>NUCLEOTIDE SEQUENCE [LARGE SCALE GENOMIC DNA]</scope>
    <source>
        <strain evidence="27">MN2024</strain>
        <tissue evidence="27">Gills</tissue>
    </source>
</reference>
<evidence type="ECO:0000313" key="27">
    <source>
        <dbReference type="EMBL" id="KAL3859769.1"/>
    </source>
</evidence>
<comment type="catalytic activity">
    <reaction evidence="24">
        <text>1-(9Z-octadecenoyl)-sn-glycero-3-phosphate + (9Z)-octadecenoyl-CoA = 1,2-di-(9Z-octadecenoyl)-sn-glycero-3-phosphate + CoA</text>
        <dbReference type="Rhea" id="RHEA:37131"/>
        <dbReference type="ChEBI" id="CHEBI:57287"/>
        <dbReference type="ChEBI" id="CHEBI:57387"/>
        <dbReference type="ChEBI" id="CHEBI:74544"/>
        <dbReference type="ChEBI" id="CHEBI:74546"/>
    </reaction>
    <physiologicalReaction direction="left-to-right" evidence="24">
        <dbReference type="Rhea" id="RHEA:37132"/>
    </physiologicalReaction>
</comment>
<name>A0ABD3VDV9_SINWO</name>
<comment type="catalytic activity">
    <reaction evidence="20">
        <text>1-octadecanoyl-sn-glycero-3-phosphate + (9Z)-octadecenoyl-CoA = 1-octadecanoyl-2-(9Z-octadecenoyl)-sn-glycero-3-phosphate + CoA</text>
        <dbReference type="Rhea" id="RHEA:37163"/>
        <dbReference type="ChEBI" id="CHEBI:57287"/>
        <dbReference type="ChEBI" id="CHEBI:57387"/>
        <dbReference type="ChEBI" id="CHEBI:74560"/>
        <dbReference type="ChEBI" id="CHEBI:74565"/>
    </reaction>
    <physiologicalReaction direction="left-to-right" evidence="20">
        <dbReference type="Rhea" id="RHEA:37164"/>
    </physiologicalReaction>
</comment>
<evidence type="ECO:0000313" key="28">
    <source>
        <dbReference type="Proteomes" id="UP001634394"/>
    </source>
</evidence>
<evidence type="ECO:0000256" key="4">
    <source>
        <dbReference type="ARBA" id="ARBA00004502"/>
    </source>
</evidence>
<evidence type="ECO:0000259" key="26">
    <source>
        <dbReference type="Pfam" id="PF00561"/>
    </source>
</evidence>
<evidence type="ECO:0000256" key="17">
    <source>
        <dbReference type="ARBA" id="ARBA00042413"/>
    </source>
</evidence>
<evidence type="ECO:0000256" key="3">
    <source>
        <dbReference type="ARBA" id="ARBA00004496"/>
    </source>
</evidence>
<evidence type="ECO:0000256" key="11">
    <source>
        <dbReference type="ARBA" id="ARBA00022832"/>
    </source>
</evidence>
<dbReference type="FunFam" id="3.40.50.1820:FF:000019">
    <property type="entry name" value="1-acylglycerol-3-phosphate O-acyltransferase ABHD5"/>
    <property type="match status" value="1"/>
</dbReference>
<comment type="subcellular location">
    <subcellularLocation>
        <location evidence="3">Cytoplasm</location>
    </subcellularLocation>
    <subcellularLocation>
        <location evidence="4">Lipid droplet</location>
    </subcellularLocation>
</comment>
<evidence type="ECO:0000256" key="10">
    <source>
        <dbReference type="ARBA" id="ARBA00022782"/>
    </source>
</evidence>
<dbReference type="GO" id="GO:0030154">
    <property type="term" value="P:cell differentiation"/>
    <property type="evidence" value="ECO:0007669"/>
    <property type="project" value="UniProtKB-KW"/>
</dbReference>
<dbReference type="Pfam" id="PF00561">
    <property type="entry name" value="Abhydrolase_1"/>
    <property type="match status" value="1"/>
</dbReference>